<organism evidence="1 2">
    <name type="scientific">Diphasiastrum complanatum</name>
    <name type="common">Issler's clubmoss</name>
    <name type="synonym">Lycopodium complanatum</name>
    <dbReference type="NCBI Taxonomy" id="34168"/>
    <lineage>
        <taxon>Eukaryota</taxon>
        <taxon>Viridiplantae</taxon>
        <taxon>Streptophyta</taxon>
        <taxon>Embryophyta</taxon>
        <taxon>Tracheophyta</taxon>
        <taxon>Lycopodiopsida</taxon>
        <taxon>Lycopodiales</taxon>
        <taxon>Lycopodiaceae</taxon>
        <taxon>Lycopodioideae</taxon>
        <taxon>Diphasiastrum</taxon>
    </lineage>
</organism>
<proteinExistence type="predicted"/>
<sequence>MSIAFWFVDATMHMYHSRNSTIFWPSYVKTVIKPEHMMLRQMILPPVIRFQTRLGIYCGSWDVGLLCAGANTQIQESVGCRNGISVTKSVCYFPPTLQTLGRTIRD</sequence>
<gene>
    <name evidence="1" type="ORF">O6H91_22G038400</name>
</gene>
<reference evidence="2" key="1">
    <citation type="journal article" date="2024" name="Proc. Natl. Acad. Sci. U.S.A.">
        <title>Extraordinary preservation of gene collinearity over three hundred million years revealed in homosporous lycophytes.</title>
        <authorList>
            <person name="Li C."/>
            <person name="Wickell D."/>
            <person name="Kuo L.Y."/>
            <person name="Chen X."/>
            <person name="Nie B."/>
            <person name="Liao X."/>
            <person name="Peng D."/>
            <person name="Ji J."/>
            <person name="Jenkins J."/>
            <person name="Williams M."/>
            <person name="Shu S."/>
            <person name="Plott C."/>
            <person name="Barry K."/>
            <person name="Rajasekar S."/>
            <person name="Grimwood J."/>
            <person name="Han X."/>
            <person name="Sun S."/>
            <person name="Hou Z."/>
            <person name="He W."/>
            <person name="Dai G."/>
            <person name="Sun C."/>
            <person name="Schmutz J."/>
            <person name="Leebens-Mack J.H."/>
            <person name="Li F.W."/>
            <person name="Wang L."/>
        </authorList>
    </citation>
    <scope>NUCLEOTIDE SEQUENCE [LARGE SCALE GENOMIC DNA]</scope>
    <source>
        <strain evidence="2">cv. PW_Plant_1</strain>
    </source>
</reference>
<dbReference type="EMBL" id="CM055113">
    <property type="protein sequence ID" value="KAJ7516007.1"/>
    <property type="molecule type" value="Genomic_DNA"/>
</dbReference>
<accession>A0ACC2AEL6</accession>
<dbReference type="Proteomes" id="UP001162992">
    <property type="component" value="Chromosome 22"/>
</dbReference>
<evidence type="ECO:0000313" key="1">
    <source>
        <dbReference type="EMBL" id="KAJ7516007.1"/>
    </source>
</evidence>
<name>A0ACC2AEL6_DIPCM</name>
<evidence type="ECO:0000313" key="2">
    <source>
        <dbReference type="Proteomes" id="UP001162992"/>
    </source>
</evidence>
<comment type="caution">
    <text evidence="1">The sequence shown here is derived from an EMBL/GenBank/DDBJ whole genome shotgun (WGS) entry which is preliminary data.</text>
</comment>
<protein>
    <submittedName>
        <fullName evidence="1">Uncharacterized protein</fullName>
    </submittedName>
</protein>
<keyword evidence="2" id="KW-1185">Reference proteome</keyword>